<proteinExistence type="predicted"/>
<evidence type="ECO:0000313" key="2">
    <source>
        <dbReference type="Proteomes" id="UP000007799"/>
    </source>
</evidence>
<dbReference type="RefSeq" id="XP_004990823.1">
    <property type="nucleotide sequence ID" value="XM_004990766.1"/>
</dbReference>
<dbReference type="KEGG" id="sre:PTSG_07326"/>
<evidence type="ECO:0000313" key="1">
    <source>
        <dbReference type="EMBL" id="EGD76983.1"/>
    </source>
</evidence>
<sequence>MAAIGSVEASLTSTTSEHTSGIASLQSSITAAESSLGAAVSENTAAVNNAVSSITDNHNDLSAHVSASGQVVDLLASSLESRIGSEVNTVAGELESLEAAVTDSLAMQVQSLETQLSATQQQLNMARGHACRSLTWSDDAGCTVDVPTRANHDFPDSRTTSTSWSTVSARVYTVYKQGGLADTGLRVTWTDLMGFLGTGSSGTAADYRLLVNGQCRDGRCYKTVHSDGYTSWSMYSNAWTWWLMDLPEGTYEFEIQHRRDSRASRLIAGWKSNQENTLAVEELPLTEFTVKQHMPERRTTTTSFVDLPERVAQYRKTEADTDLHIIYSDTLGFNQNRQHTTACGFQALLYRPNQKDWVNLGSNTFHTHGGSGWQIWPFDIHYFAEASSLNLGPGIYTVKLQWYMGGGSSQILAGWPGSEANSISLHERRRGLYVIAPSPVFSSSGSRRDFRDIRTTSTSYTDLSDRIATHTKKDDSSLIRVTYMDTFGSKIIDNGQSASTK</sequence>
<dbReference type="Proteomes" id="UP000007799">
    <property type="component" value="Unassembled WGS sequence"/>
</dbReference>
<name>F2UJ35_SALR5</name>
<accession>F2UJ35</accession>
<gene>
    <name evidence="1" type="ORF">PTSG_07326</name>
</gene>
<protein>
    <submittedName>
        <fullName evidence="1">Uncharacterized protein</fullName>
    </submittedName>
</protein>
<organism evidence="2">
    <name type="scientific">Salpingoeca rosetta (strain ATCC 50818 / BSB-021)</name>
    <dbReference type="NCBI Taxonomy" id="946362"/>
    <lineage>
        <taxon>Eukaryota</taxon>
        <taxon>Choanoflagellata</taxon>
        <taxon>Craspedida</taxon>
        <taxon>Salpingoecidae</taxon>
        <taxon>Salpingoeca</taxon>
    </lineage>
</organism>
<reference evidence="1" key="1">
    <citation type="submission" date="2009-08" db="EMBL/GenBank/DDBJ databases">
        <title>Annotation of Salpingoeca rosetta.</title>
        <authorList>
            <consortium name="The Broad Institute Genome Sequencing Platform"/>
            <person name="Russ C."/>
            <person name="Cuomo C."/>
            <person name="Burger G."/>
            <person name="Gray M.W."/>
            <person name="Holland P.W.H."/>
            <person name="King N."/>
            <person name="Lang F.B.F."/>
            <person name="Roger A.J."/>
            <person name="Ruiz-Trillo I."/>
            <person name="Young S.K."/>
            <person name="Zeng Q."/>
            <person name="Gargeya S."/>
            <person name="Alvarado L."/>
            <person name="Berlin A."/>
            <person name="Chapman S.B."/>
            <person name="Chen Z."/>
            <person name="Freedman E."/>
            <person name="Gellesch M."/>
            <person name="Goldberg J."/>
            <person name="Griggs A."/>
            <person name="Gujja S."/>
            <person name="Heilman E."/>
            <person name="Heiman D."/>
            <person name="Howarth C."/>
            <person name="Mehta T."/>
            <person name="Neiman D."/>
            <person name="Pearson M."/>
            <person name="Roberts A."/>
            <person name="Saif S."/>
            <person name="Shea T."/>
            <person name="Shenoy N."/>
            <person name="Sisk P."/>
            <person name="Stolte C."/>
            <person name="Sykes S."/>
            <person name="White J."/>
            <person name="Yandava C."/>
            <person name="Haas B."/>
            <person name="Nusbaum C."/>
            <person name="Birren B."/>
        </authorList>
    </citation>
    <scope>NUCLEOTIDE SEQUENCE [LARGE SCALE GENOMIC DNA]</scope>
    <source>
        <strain evidence="1">ATCC 50818</strain>
    </source>
</reference>
<keyword evidence="2" id="KW-1185">Reference proteome</keyword>
<dbReference type="EMBL" id="GL832976">
    <property type="protein sequence ID" value="EGD76983.1"/>
    <property type="molecule type" value="Genomic_DNA"/>
</dbReference>
<dbReference type="InParanoid" id="F2UJ35"/>
<dbReference type="GeneID" id="16071386"/>
<dbReference type="AlphaFoldDB" id="F2UJ35"/>